<evidence type="ECO:0008006" key="3">
    <source>
        <dbReference type="Google" id="ProtNLM"/>
    </source>
</evidence>
<dbReference type="InterPro" id="IPR009593">
    <property type="entry name" value="DUF1203"/>
</dbReference>
<dbReference type="EMBL" id="FNPX01000009">
    <property type="protein sequence ID" value="SDZ26487.1"/>
    <property type="molecule type" value="Genomic_DNA"/>
</dbReference>
<proteinExistence type="predicted"/>
<dbReference type="Pfam" id="PF06718">
    <property type="entry name" value="DUF1203"/>
    <property type="match status" value="1"/>
</dbReference>
<dbReference type="AlphaFoldDB" id="A0A1H3RLB2"/>
<keyword evidence="2" id="KW-1185">Reference proteome</keyword>
<dbReference type="STRING" id="1244108.SAMN05444004_1095"/>
<accession>A0A1H3RLB2</accession>
<dbReference type="Proteomes" id="UP000198914">
    <property type="component" value="Unassembled WGS sequence"/>
</dbReference>
<dbReference type="RefSeq" id="WP_092645837.1">
    <property type="nucleotide sequence ID" value="NZ_FNPX01000009.1"/>
</dbReference>
<gene>
    <name evidence="1" type="ORF">SAMN05444004_1095</name>
</gene>
<dbReference type="PIRSF" id="PIRSF034110">
    <property type="entry name" value="DUF1203"/>
    <property type="match status" value="1"/>
</dbReference>
<protein>
    <recommendedName>
        <fullName evidence="3">DUF1203 domain-containing protein</fullName>
    </recommendedName>
</protein>
<name>A0A1H3RLB2_9RHOB</name>
<dbReference type="OrthoDB" id="118609at2"/>
<organism evidence="1 2">
    <name type="scientific">Jannaschia faecimaris</name>
    <dbReference type="NCBI Taxonomy" id="1244108"/>
    <lineage>
        <taxon>Bacteria</taxon>
        <taxon>Pseudomonadati</taxon>
        <taxon>Pseudomonadota</taxon>
        <taxon>Alphaproteobacteria</taxon>
        <taxon>Rhodobacterales</taxon>
        <taxon>Roseobacteraceae</taxon>
        <taxon>Jannaschia</taxon>
    </lineage>
</organism>
<reference evidence="2" key="1">
    <citation type="submission" date="2016-10" db="EMBL/GenBank/DDBJ databases">
        <authorList>
            <person name="Varghese N."/>
            <person name="Submissions S."/>
        </authorList>
    </citation>
    <scope>NUCLEOTIDE SEQUENCE [LARGE SCALE GENOMIC DNA]</scope>
    <source>
        <strain evidence="2">DSM 100420</strain>
    </source>
</reference>
<evidence type="ECO:0000313" key="1">
    <source>
        <dbReference type="EMBL" id="SDZ26487.1"/>
    </source>
</evidence>
<sequence length="161" mass="17474">MKFTPLDAAFVARIRAGGPDANGLPAETAVSTGGGTPCRSCLHDVPEGEEFLICAARPFPTLQPYAETGPIFLCKAECVPWQDDGVPPIMTTSPDYLIKGYTADHRIRYGTGQVVKAGDLAREVQIRLSDPLLAYVDVRSARNNCFQSRVVRLGDKPPDIR</sequence>
<evidence type="ECO:0000313" key="2">
    <source>
        <dbReference type="Proteomes" id="UP000198914"/>
    </source>
</evidence>